<keyword evidence="4 9" id="KW-0863">Zinc-finger</keyword>
<dbReference type="InterPro" id="IPR050628">
    <property type="entry name" value="SNF2_RAD54_helicase_TF"/>
</dbReference>
<keyword evidence="8" id="KW-0067">ATP-binding</keyword>
<dbReference type="GO" id="GO:0005634">
    <property type="term" value="C:nucleus"/>
    <property type="evidence" value="ECO:0007669"/>
    <property type="project" value="TreeGrafter"/>
</dbReference>
<dbReference type="GO" id="GO:0008270">
    <property type="term" value="F:zinc ion binding"/>
    <property type="evidence" value="ECO:0007669"/>
    <property type="project" value="UniProtKB-KW"/>
</dbReference>
<dbReference type="InterPro" id="IPR001650">
    <property type="entry name" value="Helicase_C-like"/>
</dbReference>
<keyword evidence="7" id="KW-0862">Zinc</keyword>
<gene>
    <name evidence="14" type="ORF">OE88DRAFT_1705782</name>
</gene>
<dbReference type="SMART" id="SM00490">
    <property type="entry name" value="HELICc"/>
    <property type="match status" value="1"/>
</dbReference>
<dbReference type="InterPro" id="IPR049730">
    <property type="entry name" value="SNF2/RAD54-like_C"/>
</dbReference>
<dbReference type="Gene3D" id="3.40.50.300">
    <property type="entry name" value="P-loop containing nucleotide triphosphate hydrolases"/>
    <property type="match status" value="1"/>
</dbReference>
<keyword evidence="6" id="KW-0347">Helicase</keyword>
<dbReference type="Pfam" id="PF13445">
    <property type="entry name" value="zf-RING_UBOX"/>
    <property type="match status" value="1"/>
</dbReference>
<evidence type="ECO:0000256" key="10">
    <source>
        <dbReference type="SAM" id="MobiDB-lite"/>
    </source>
</evidence>
<dbReference type="InterPro" id="IPR001841">
    <property type="entry name" value="Znf_RING"/>
</dbReference>
<evidence type="ECO:0000256" key="7">
    <source>
        <dbReference type="ARBA" id="ARBA00022833"/>
    </source>
</evidence>
<feature type="compositionally biased region" description="Acidic residues" evidence="10">
    <location>
        <begin position="624"/>
        <end position="664"/>
    </location>
</feature>
<protein>
    <submittedName>
        <fullName evidence="14">P-loop containing nucleoside triphosphate hydrolase protein</fullName>
    </submittedName>
</protein>
<dbReference type="SMART" id="SM00487">
    <property type="entry name" value="DEXDc"/>
    <property type="match status" value="1"/>
</dbReference>
<dbReference type="InterPro" id="IPR000330">
    <property type="entry name" value="SNF2_N"/>
</dbReference>
<dbReference type="InterPro" id="IPR017907">
    <property type="entry name" value="Znf_RING_CS"/>
</dbReference>
<dbReference type="SMART" id="SM00184">
    <property type="entry name" value="RING"/>
    <property type="match status" value="1"/>
</dbReference>
<dbReference type="STRING" id="5364.A0A5C3MRU1"/>
<evidence type="ECO:0000256" key="1">
    <source>
        <dbReference type="ARBA" id="ARBA00007025"/>
    </source>
</evidence>
<dbReference type="PANTHER" id="PTHR45626">
    <property type="entry name" value="TRANSCRIPTION TERMINATION FACTOR 2-RELATED"/>
    <property type="match status" value="1"/>
</dbReference>
<evidence type="ECO:0000256" key="2">
    <source>
        <dbReference type="ARBA" id="ARBA00022723"/>
    </source>
</evidence>
<dbReference type="PROSITE" id="PS51192">
    <property type="entry name" value="HELICASE_ATP_BIND_1"/>
    <property type="match status" value="1"/>
</dbReference>
<evidence type="ECO:0000256" key="4">
    <source>
        <dbReference type="ARBA" id="ARBA00022771"/>
    </source>
</evidence>
<dbReference type="SUPFAM" id="SSF52540">
    <property type="entry name" value="P-loop containing nucleoside triphosphate hydrolases"/>
    <property type="match status" value="2"/>
</dbReference>
<keyword evidence="3" id="KW-0547">Nucleotide-binding</keyword>
<sequence>MPRVDVSPPDSDVENVPPAWPNMMANNGRAHRGDDYFDENGDFFGRGKDTFAGPIAKADDIDKFLVAAGNAEQFDGNASVDRALAKLNLNSIFDPLPGMTVALMPHQAIGVAWMLGMEKSIYRGGCMADEMGLGKTVQMMSVIVSNQSDDPMQKTTLIVAPLALLDQWQMELESKTDCGITCLIYHGQTKPRKKSDLLKYDVILTTFGTLAMEWPDAEAQEKKKKQRNRQSAKKKDSFVVSDSDYSDDAPSRRKSKKKQTRGLLFEVDWWRIVIDEAQNIRNRRTRVSRAVSEMSAKYRWCLTGTPIINGLGDAYGTLRFLKIRPWYDWKEFNGHVARLEKKNPTLATTRLQVIFTSMLIRRKKDSMLDGKRLVELPPKTVELRKLEFTTDEREIYNMVEVKSQAVFNRFLRAGTVLKNYHQVLVMLLRLRQICSHPSLIYEKGGAFANGDDGIDDSLVQPEAKSELDRAAKLVSPEFVARMRFRFKQAALHRIQAEKESDDAAADDEECPIRMDGMVDPMLTPCTHVFCRECIQNVLNGPHVDDANNEIRYKADERPCPTCRGAISETKLFSRLAFEPTDQELEKAMNPESDRVDVDDVMKKTKSAKGKARKRNARRMMYSSDAEEAGADDIEDDEEDEEEEDEDDDDLRDFIVQDDEDEEEKDERRAQKKRLGKARAIVLDSDDEADAEIIYGKKSPEPVRPADGKIRLMSKFIPSTKMKHMMENLLQCAKEGPDEKTLIISQWTQNLDLVSSYLTENGILHVKYQGDMDRAKRDQAVRVFMAKDKAKVMLMSLKCGGVGLNLTRANRVISLDLGWSEAIENQAFDRVHRLGQHRPVFVSRLVIGDTVEDRILALQERKRNLAEGSLGEGAGKKVGRLSVRELANLFGMDTRGRLLHNDA</sequence>
<dbReference type="InterPro" id="IPR013083">
    <property type="entry name" value="Znf_RING/FYVE/PHD"/>
</dbReference>
<dbReference type="GO" id="GO:0004386">
    <property type="term" value="F:helicase activity"/>
    <property type="evidence" value="ECO:0007669"/>
    <property type="project" value="UniProtKB-KW"/>
</dbReference>
<dbReference type="Pfam" id="PF00271">
    <property type="entry name" value="Helicase_C"/>
    <property type="match status" value="1"/>
</dbReference>
<dbReference type="PROSITE" id="PS50089">
    <property type="entry name" value="ZF_RING_2"/>
    <property type="match status" value="1"/>
</dbReference>
<feature type="compositionally biased region" description="Basic residues" evidence="10">
    <location>
        <begin position="222"/>
        <end position="232"/>
    </location>
</feature>
<feature type="region of interest" description="Disordered" evidence="10">
    <location>
        <begin position="582"/>
        <end position="675"/>
    </location>
</feature>
<dbReference type="GO" id="GO:0000724">
    <property type="term" value="P:double-strand break repair via homologous recombination"/>
    <property type="evidence" value="ECO:0007669"/>
    <property type="project" value="TreeGrafter"/>
</dbReference>
<evidence type="ECO:0000313" key="14">
    <source>
        <dbReference type="EMBL" id="TFK47603.1"/>
    </source>
</evidence>
<dbReference type="GO" id="GO:0016787">
    <property type="term" value="F:hydrolase activity"/>
    <property type="evidence" value="ECO:0007669"/>
    <property type="project" value="UniProtKB-KW"/>
</dbReference>
<feature type="region of interest" description="Disordered" evidence="10">
    <location>
        <begin position="218"/>
        <end position="254"/>
    </location>
</feature>
<comment type="similarity">
    <text evidence="1">Belongs to the SNF2/RAD54 helicase family.</text>
</comment>
<dbReference type="SUPFAM" id="SSF57850">
    <property type="entry name" value="RING/U-box"/>
    <property type="match status" value="1"/>
</dbReference>
<dbReference type="PROSITE" id="PS51194">
    <property type="entry name" value="HELICASE_CTER"/>
    <property type="match status" value="1"/>
</dbReference>
<feature type="domain" description="RING-type" evidence="11">
    <location>
        <begin position="510"/>
        <end position="563"/>
    </location>
</feature>
<evidence type="ECO:0000256" key="3">
    <source>
        <dbReference type="ARBA" id="ARBA00022741"/>
    </source>
</evidence>
<evidence type="ECO:0000313" key="15">
    <source>
        <dbReference type="Proteomes" id="UP000305948"/>
    </source>
</evidence>
<dbReference type="GO" id="GO:0005737">
    <property type="term" value="C:cytoplasm"/>
    <property type="evidence" value="ECO:0007669"/>
    <property type="project" value="TreeGrafter"/>
</dbReference>
<evidence type="ECO:0000256" key="9">
    <source>
        <dbReference type="PROSITE-ProRule" id="PRU00175"/>
    </source>
</evidence>
<organism evidence="14 15">
    <name type="scientific">Heliocybe sulcata</name>
    <dbReference type="NCBI Taxonomy" id="5364"/>
    <lineage>
        <taxon>Eukaryota</taxon>
        <taxon>Fungi</taxon>
        <taxon>Dikarya</taxon>
        <taxon>Basidiomycota</taxon>
        <taxon>Agaricomycotina</taxon>
        <taxon>Agaricomycetes</taxon>
        <taxon>Gloeophyllales</taxon>
        <taxon>Gloeophyllaceae</taxon>
        <taxon>Heliocybe</taxon>
    </lineage>
</organism>
<dbReference type="OrthoDB" id="423559at2759"/>
<dbReference type="CDD" id="cd18793">
    <property type="entry name" value="SF2_C_SNF"/>
    <property type="match status" value="1"/>
</dbReference>
<dbReference type="GO" id="GO:0008094">
    <property type="term" value="F:ATP-dependent activity, acting on DNA"/>
    <property type="evidence" value="ECO:0007669"/>
    <property type="project" value="TreeGrafter"/>
</dbReference>
<evidence type="ECO:0000259" key="12">
    <source>
        <dbReference type="PROSITE" id="PS51192"/>
    </source>
</evidence>
<evidence type="ECO:0000256" key="5">
    <source>
        <dbReference type="ARBA" id="ARBA00022801"/>
    </source>
</evidence>
<accession>A0A5C3MRU1</accession>
<feature type="domain" description="Helicase C-terminal" evidence="13">
    <location>
        <begin position="724"/>
        <end position="889"/>
    </location>
</feature>
<dbReference type="PROSITE" id="PS00518">
    <property type="entry name" value="ZF_RING_1"/>
    <property type="match status" value="1"/>
</dbReference>
<dbReference type="InterPro" id="IPR027417">
    <property type="entry name" value="P-loop_NTPase"/>
</dbReference>
<dbReference type="InterPro" id="IPR027370">
    <property type="entry name" value="Znf-RING_euk"/>
</dbReference>
<dbReference type="Gene3D" id="3.30.40.10">
    <property type="entry name" value="Zinc/RING finger domain, C3HC4 (zinc finger)"/>
    <property type="match status" value="1"/>
</dbReference>
<keyword evidence="2" id="KW-0479">Metal-binding</keyword>
<dbReference type="GO" id="GO:0005524">
    <property type="term" value="F:ATP binding"/>
    <property type="evidence" value="ECO:0007669"/>
    <property type="project" value="UniProtKB-KW"/>
</dbReference>
<dbReference type="Gene3D" id="3.40.50.10810">
    <property type="entry name" value="Tandem AAA-ATPase domain"/>
    <property type="match status" value="1"/>
</dbReference>
<dbReference type="PANTHER" id="PTHR45626:SF16">
    <property type="entry name" value="ATP-DEPENDENT HELICASE ULS1"/>
    <property type="match status" value="1"/>
</dbReference>
<evidence type="ECO:0000256" key="8">
    <source>
        <dbReference type="ARBA" id="ARBA00022840"/>
    </source>
</evidence>
<dbReference type="Pfam" id="PF00176">
    <property type="entry name" value="SNF2-rel_dom"/>
    <property type="match status" value="1"/>
</dbReference>
<keyword evidence="15" id="KW-1185">Reference proteome</keyword>
<keyword evidence="5 14" id="KW-0378">Hydrolase</keyword>
<reference evidence="14 15" key="1">
    <citation type="journal article" date="2019" name="Nat. Ecol. Evol.">
        <title>Megaphylogeny resolves global patterns of mushroom evolution.</title>
        <authorList>
            <person name="Varga T."/>
            <person name="Krizsan K."/>
            <person name="Foldi C."/>
            <person name="Dima B."/>
            <person name="Sanchez-Garcia M."/>
            <person name="Sanchez-Ramirez S."/>
            <person name="Szollosi G.J."/>
            <person name="Szarkandi J.G."/>
            <person name="Papp V."/>
            <person name="Albert L."/>
            <person name="Andreopoulos W."/>
            <person name="Angelini C."/>
            <person name="Antonin V."/>
            <person name="Barry K.W."/>
            <person name="Bougher N.L."/>
            <person name="Buchanan P."/>
            <person name="Buyck B."/>
            <person name="Bense V."/>
            <person name="Catcheside P."/>
            <person name="Chovatia M."/>
            <person name="Cooper J."/>
            <person name="Damon W."/>
            <person name="Desjardin D."/>
            <person name="Finy P."/>
            <person name="Geml J."/>
            <person name="Haridas S."/>
            <person name="Hughes K."/>
            <person name="Justo A."/>
            <person name="Karasinski D."/>
            <person name="Kautmanova I."/>
            <person name="Kiss B."/>
            <person name="Kocsube S."/>
            <person name="Kotiranta H."/>
            <person name="LaButti K.M."/>
            <person name="Lechner B.E."/>
            <person name="Liimatainen K."/>
            <person name="Lipzen A."/>
            <person name="Lukacs Z."/>
            <person name="Mihaltcheva S."/>
            <person name="Morgado L.N."/>
            <person name="Niskanen T."/>
            <person name="Noordeloos M.E."/>
            <person name="Ohm R.A."/>
            <person name="Ortiz-Santana B."/>
            <person name="Ovrebo C."/>
            <person name="Racz N."/>
            <person name="Riley R."/>
            <person name="Savchenko A."/>
            <person name="Shiryaev A."/>
            <person name="Soop K."/>
            <person name="Spirin V."/>
            <person name="Szebenyi C."/>
            <person name="Tomsovsky M."/>
            <person name="Tulloss R.E."/>
            <person name="Uehling J."/>
            <person name="Grigoriev I.V."/>
            <person name="Vagvolgyi C."/>
            <person name="Papp T."/>
            <person name="Martin F.M."/>
            <person name="Miettinen O."/>
            <person name="Hibbett D.S."/>
            <person name="Nagy L.G."/>
        </authorList>
    </citation>
    <scope>NUCLEOTIDE SEQUENCE [LARGE SCALE GENOMIC DNA]</scope>
    <source>
        <strain evidence="14 15">OMC1185</strain>
    </source>
</reference>
<evidence type="ECO:0000256" key="6">
    <source>
        <dbReference type="ARBA" id="ARBA00022806"/>
    </source>
</evidence>
<dbReference type="AlphaFoldDB" id="A0A5C3MRU1"/>
<proteinExistence type="inferred from homology"/>
<feature type="domain" description="Helicase ATP-binding" evidence="12">
    <location>
        <begin position="116"/>
        <end position="324"/>
    </location>
</feature>
<feature type="compositionally biased region" description="Basic and acidic residues" evidence="10">
    <location>
        <begin position="583"/>
        <end position="602"/>
    </location>
</feature>
<dbReference type="CDD" id="cd18008">
    <property type="entry name" value="DEXDc_SHPRH-like"/>
    <property type="match status" value="1"/>
</dbReference>
<feature type="compositionally biased region" description="Basic residues" evidence="10">
    <location>
        <begin position="603"/>
        <end position="617"/>
    </location>
</feature>
<dbReference type="InterPro" id="IPR014001">
    <property type="entry name" value="Helicase_ATP-bd"/>
</dbReference>
<name>A0A5C3MRU1_9AGAM</name>
<dbReference type="Proteomes" id="UP000305948">
    <property type="component" value="Unassembled WGS sequence"/>
</dbReference>
<evidence type="ECO:0000259" key="11">
    <source>
        <dbReference type="PROSITE" id="PS50089"/>
    </source>
</evidence>
<dbReference type="EMBL" id="ML213523">
    <property type="protein sequence ID" value="TFK47603.1"/>
    <property type="molecule type" value="Genomic_DNA"/>
</dbReference>
<evidence type="ECO:0000259" key="13">
    <source>
        <dbReference type="PROSITE" id="PS51194"/>
    </source>
</evidence>
<dbReference type="InterPro" id="IPR038718">
    <property type="entry name" value="SNF2-like_sf"/>
</dbReference>